<dbReference type="InterPro" id="IPR003660">
    <property type="entry name" value="HAMP_dom"/>
</dbReference>
<dbReference type="Gene3D" id="3.30.450.20">
    <property type="entry name" value="PAS domain"/>
    <property type="match status" value="1"/>
</dbReference>
<feature type="domain" description="Histidine kinase" evidence="9">
    <location>
        <begin position="495"/>
        <end position="702"/>
    </location>
</feature>
<dbReference type="SUPFAM" id="SSF158472">
    <property type="entry name" value="HAMP domain-like"/>
    <property type="match status" value="1"/>
</dbReference>
<dbReference type="PROSITE" id="PS50109">
    <property type="entry name" value="HIS_KIN"/>
    <property type="match status" value="1"/>
</dbReference>
<comment type="caution">
    <text evidence="12">The sequence shown here is derived from an EMBL/GenBank/DDBJ whole genome shotgun (WGS) entry which is preliminary data.</text>
</comment>
<evidence type="ECO:0000259" key="10">
    <source>
        <dbReference type="PROSITE" id="PS50110"/>
    </source>
</evidence>
<dbReference type="PANTHER" id="PTHR43065:SF42">
    <property type="entry name" value="TWO-COMPONENT SENSOR PPRA"/>
    <property type="match status" value="1"/>
</dbReference>
<dbReference type="PRINTS" id="PR00344">
    <property type="entry name" value="BCTRLSENSOR"/>
</dbReference>
<keyword evidence="8" id="KW-0812">Transmembrane</keyword>
<feature type="modified residue" description="4-aspartylphosphate" evidence="7">
    <location>
        <position position="766"/>
    </location>
</feature>
<evidence type="ECO:0000256" key="1">
    <source>
        <dbReference type="ARBA" id="ARBA00000085"/>
    </source>
</evidence>
<evidence type="ECO:0000256" key="8">
    <source>
        <dbReference type="SAM" id="Phobius"/>
    </source>
</evidence>
<keyword evidence="8" id="KW-1133">Transmembrane helix</keyword>
<dbReference type="EC" id="2.7.13.3" evidence="3"/>
<keyword evidence="12" id="KW-0067">ATP-binding</keyword>
<comment type="catalytic activity">
    <reaction evidence="1">
        <text>ATP + protein L-histidine = ADP + protein N-phospho-L-histidine.</text>
        <dbReference type="EC" id="2.7.13.3"/>
    </reaction>
</comment>
<dbReference type="InterPro" id="IPR036890">
    <property type="entry name" value="HATPase_C_sf"/>
</dbReference>
<dbReference type="SUPFAM" id="SSF52172">
    <property type="entry name" value="CheY-like"/>
    <property type="match status" value="1"/>
</dbReference>
<accession>A0ABT3QWU2</accession>
<name>A0ABT3QWU2_9HYPH</name>
<dbReference type="CDD" id="cd00082">
    <property type="entry name" value="HisKA"/>
    <property type="match status" value="1"/>
</dbReference>
<dbReference type="InterPro" id="IPR004358">
    <property type="entry name" value="Sig_transdc_His_kin-like_C"/>
</dbReference>
<evidence type="ECO:0000313" key="13">
    <source>
        <dbReference type="Proteomes" id="UP001300261"/>
    </source>
</evidence>
<evidence type="ECO:0000259" key="9">
    <source>
        <dbReference type="PROSITE" id="PS50109"/>
    </source>
</evidence>
<feature type="domain" description="Response regulatory" evidence="10">
    <location>
        <begin position="716"/>
        <end position="832"/>
    </location>
</feature>
<dbReference type="Gene3D" id="6.10.340.10">
    <property type="match status" value="1"/>
</dbReference>
<evidence type="ECO:0000256" key="7">
    <source>
        <dbReference type="PROSITE-ProRule" id="PRU00169"/>
    </source>
</evidence>
<keyword evidence="5" id="KW-0808">Transferase</keyword>
<dbReference type="Gene3D" id="1.10.287.130">
    <property type="match status" value="1"/>
</dbReference>
<dbReference type="Pfam" id="PF00072">
    <property type="entry name" value="Response_reg"/>
    <property type="match status" value="1"/>
</dbReference>
<dbReference type="Pfam" id="PF02518">
    <property type="entry name" value="HATPase_c"/>
    <property type="match status" value="1"/>
</dbReference>
<reference evidence="12 13" key="1">
    <citation type="journal article" date="2016" name="Int. J. Syst. Evol. Microbiol.">
        <title>Labrenzia salina sp. nov., isolated from the rhizosphere of the halophyte Arthrocnemum macrostachyum.</title>
        <authorList>
            <person name="Camacho M."/>
            <person name="Redondo-Gomez S."/>
            <person name="Rodriguez-Llorente I."/>
            <person name="Rohde M."/>
            <person name="Sproer C."/>
            <person name="Schumann P."/>
            <person name="Klenk H.P."/>
            <person name="Montero-Calasanz M.D.C."/>
        </authorList>
    </citation>
    <scope>NUCLEOTIDE SEQUENCE [LARGE SCALE GENOMIC DNA]</scope>
    <source>
        <strain evidence="12 13">DSM 29163</strain>
    </source>
</reference>
<evidence type="ECO:0000256" key="2">
    <source>
        <dbReference type="ARBA" id="ARBA00004370"/>
    </source>
</evidence>
<dbReference type="CDD" id="cd06225">
    <property type="entry name" value="HAMP"/>
    <property type="match status" value="1"/>
</dbReference>
<evidence type="ECO:0000256" key="6">
    <source>
        <dbReference type="ARBA" id="ARBA00022777"/>
    </source>
</evidence>
<keyword evidence="4 7" id="KW-0597">Phosphoprotein</keyword>
<keyword evidence="12" id="KW-0547">Nucleotide-binding</keyword>
<dbReference type="Gene3D" id="3.30.565.10">
    <property type="entry name" value="Histidine kinase-like ATPase, C-terminal domain"/>
    <property type="match status" value="1"/>
</dbReference>
<dbReference type="Pfam" id="PF00512">
    <property type="entry name" value="HisKA"/>
    <property type="match status" value="1"/>
</dbReference>
<dbReference type="EMBL" id="JAPEVI010000002">
    <property type="protein sequence ID" value="MCX2721413.1"/>
    <property type="molecule type" value="Genomic_DNA"/>
</dbReference>
<dbReference type="PANTHER" id="PTHR43065">
    <property type="entry name" value="SENSOR HISTIDINE KINASE"/>
    <property type="match status" value="1"/>
</dbReference>
<dbReference type="InterPro" id="IPR003661">
    <property type="entry name" value="HisK_dim/P_dom"/>
</dbReference>
<evidence type="ECO:0000256" key="4">
    <source>
        <dbReference type="ARBA" id="ARBA00022553"/>
    </source>
</evidence>
<dbReference type="SUPFAM" id="SSF55874">
    <property type="entry name" value="ATPase domain of HSP90 chaperone/DNA topoisomerase II/histidine kinase"/>
    <property type="match status" value="1"/>
</dbReference>
<sequence>MTAAQFRQPSIRFLLLLAIGLLLIVIMVIGAIALYTLNSAEERLGTFHDQTLSEVSNALELSRGASKLAASAPFLMTLSPSFQLESEAEEILETLEYIESLGAGDPALANSLGRIRAAITDLVRVMAPQTEYATTLSLIDRDLERLQRRFRRLTQLPDQPPGMRQGWSSLQQLVMAAIGALRTEELIKIGEHQGQYRRIRQEIGASPSEDLAAALTDVEQAVRQRGDLFSLRFSELASTLDAENALFRIRTEVGRVNTYAVAKVADAKLRLQVSRDKTATSLTFAKYVIVALTVISMIVAAGSALFVSRYVVGNLHRITAVMRRLAAGDLKARLPKKPASSDEIGQLSEAFRTFRANALRLNRKTKEIWRRNELFITVFQNISDGVAVLSPTGQIIAENGRVRELLRLEPPRRDGRLTLPQLIELSPFERRANEDDRAGFGEYMDPTGRVLEVRQSALPDGGSVWLFSETTERKRIDERLEEIRRVESLGKVTGEVAHDFGNILSTISGNLHMLEDELSPRGSAMRARINDAVELGVSLIERLLAFARKQHLAPQETDIAGIVEGMEDLLSMALPETVCLTIKCDDGPMHARIDPGQLESAILNLCVNAGQAITGDGHIEISVSRQKDGMIALSVQDNGCGMDADTLRQAAEPFFTARADGEGTGLGLSMVHGFVHQSGGTIHIASQPSRGTRVTLTFPACDGIRETSHLVSSRGHALVVDDDPKSAKAISDLLEKLGFEVATAHTFREAQARLRRDQSLDAFVTDLQLDDGHSGWTLVQEAFESYPHCMVIAVSGHLPAKDPVAGRFRDRFAKFSKPISEEALAGRLGVTAPEVS</sequence>
<dbReference type="SMART" id="SM00304">
    <property type="entry name" value="HAMP"/>
    <property type="match status" value="1"/>
</dbReference>
<organism evidence="12 13">
    <name type="scientific">Roseibium salinum</name>
    <dbReference type="NCBI Taxonomy" id="1604349"/>
    <lineage>
        <taxon>Bacteria</taxon>
        <taxon>Pseudomonadati</taxon>
        <taxon>Pseudomonadota</taxon>
        <taxon>Alphaproteobacteria</taxon>
        <taxon>Hyphomicrobiales</taxon>
        <taxon>Stappiaceae</taxon>
        <taxon>Roseibium</taxon>
    </lineage>
</organism>
<feature type="transmembrane region" description="Helical" evidence="8">
    <location>
        <begin position="12"/>
        <end position="37"/>
    </location>
</feature>
<dbReference type="SMART" id="SM00387">
    <property type="entry name" value="HATPase_c"/>
    <property type="match status" value="1"/>
</dbReference>
<keyword evidence="13" id="KW-1185">Reference proteome</keyword>
<proteinExistence type="predicted"/>
<dbReference type="Gene3D" id="3.40.50.2300">
    <property type="match status" value="1"/>
</dbReference>
<gene>
    <name evidence="12" type="ORF">ON753_03185</name>
</gene>
<dbReference type="InterPro" id="IPR011006">
    <property type="entry name" value="CheY-like_superfamily"/>
</dbReference>
<dbReference type="InterPro" id="IPR036097">
    <property type="entry name" value="HisK_dim/P_sf"/>
</dbReference>
<evidence type="ECO:0000256" key="3">
    <source>
        <dbReference type="ARBA" id="ARBA00012438"/>
    </source>
</evidence>
<dbReference type="SMART" id="SM00448">
    <property type="entry name" value="REC"/>
    <property type="match status" value="1"/>
</dbReference>
<evidence type="ECO:0000313" key="12">
    <source>
        <dbReference type="EMBL" id="MCX2721413.1"/>
    </source>
</evidence>
<dbReference type="PROSITE" id="PS50110">
    <property type="entry name" value="RESPONSE_REGULATORY"/>
    <property type="match status" value="1"/>
</dbReference>
<protein>
    <recommendedName>
        <fullName evidence="3">histidine kinase</fullName>
        <ecNumber evidence="3">2.7.13.3</ecNumber>
    </recommendedName>
</protein>
<dbReference type="Proteomes" id="UP001300261">
    <property type="component" value="Unassembled WGS sequence"/>
</dbReference>
<comment type="subcellular location">
    <subcellularLocation>
        <location evidence="2">Membrane</location>
    </subcellularLocation>
</comment>
<dbReference type="InterPro" id="IPR005467">
    <property type="entry name" value="His_kinase_dom"/>
</dbReference>
<keyword evidence="6" id="KW-0418">Kinase</keyword>
<keyword evidence="8" id="KW-0472">Membrane</keyword>
<dbReference type="InterPro" id="IPR003594">
    <property type="entry name" value="HATPase_dom"/>
</dbReference>
<dbReference type="InterPro" id="IPR001789">
    <property type="entry name" value="Sig_transdc_resp-reg_receiver"/>
</dbReference>
<dbReference type="SMART" id="SM00388">
    <property type="entry name" value="HisKA"/>
    <property type="match status" value="1"/>
</dbReference>
<evidence type="ECO:0000259" key="11">
    <source>
        <dbReference type="PROSITE" id="PS50885"/>
    </source>
</evidence>
<dbReference type="GO" id="GO:0005524">
    <property type="term" value="F:ATP binding"/>
    <property type="evidence" value="ECO:0007669"/>
    <property type="project" value="UniProtKB-KW"/>
</dbReference>
<feature type="domain" description="HAMP" evidence="11">
    <location>
        <begin position="309"/>
        <end position="363"/>
    </location>
</feature>
<dbReference type="PROSITE" id="PS50885">
    <property type="entry name" value="HAMP"/>
    <property type="match status" value="1"/>
</dbReference>
<dbReference type="SUPFAM" id="SSF47384">
    <property type="entry name" value="Homodimeric domain of signal transducing histidine kinase"/>
    <property type="match status" value="1"/>
</dbReference>
<dbReference type="CDD" id="cd00156">
    <property type="entry name" value="REC"/>
    <property type="match status" value="1"/>
</dbReference>
<evidence type="ECO:0000256" key="5">
    <source>
        <dbReference type="ARBA" id="ARBA00022679"/>
    </source>
</evidence>
<dbReference type="RefSeq" id="WP_265961114.1">
    <property type="nucleotide sequence ID" value="NZ_JAPEVI010000002.1"/>
</dbReference>
<dbReference type="Pfam" id="PF00672">
    <property type="entry name" value="HAMP"/>
    <property type="match status" value="1"/>
</dbReference>